<dbReference type="EMBL" id="CAFAAJ010000272">
    <property type="protein sequence ID" value="CAB4827449.1"/>
    <property type="molecule type" value="Genomic_DNA"/>
</dbReference>
<sequence>MRNQKTKNDAITLRLPRTYHQWRRRVRLGVTVSSTLIC</sequence>
<dbReference type="AlphaFoldDB" id="A0A6J7A4K6"/>
<name>A0A6J7A4K6_9ZZZZ</name>
<accession>A0A6J7A4K6</accession>
<gene>
    <name evidence="1" type="ORF">UFOPK3001_02565</name>
</gene>
<proteinExistence type="predicted"/>
<protein>
    <submittedName>
        <fullName evidence="1">Unannotated protein</fullName>
    </submittedName>
</protein>
<evidence type="ECO:0000313" key="1">
    <source>
        <dbReference type="EMBL" id="CAB4827449.1"/>
    </source>
</evidence>
<reference evidence="1" key="1">
    <citation type="submission" date="2020-05" db="EMBL/GenBank/DDBJ databases">
        <authorList>
            <person name="Chiriac C."/>
            <person name="Salcher M."/>
            <person name="Ghai R."/>
            <person name="Kavagutti S V."/>
        </authorList>
    </citation>
    <scope>NUCLEOTIDE SEQUENCE</scope>
</reference>
<organism evidence="1">
    <name type="scientific">freshwater metagenome</name>
    <dbReference type="NCBI Taxonomy" id="449393"/>
    <lineage>
        <taxon>unclassified sequences</taxon>
        <taxon>metagenomes</taxon>
        <taxon>ecological metagenomes</taxon>
    </lineage>
</organism>